<dbReference type="EMBL" id="CACVAS010000058">
    <property type="protein sequence ID" value="CAA6812724.1"/>
    <property type="molecule type" value="Genomic_DNA"/>
</dbReference>
<name>A0A6S6TCE9_9BACT</name>
<reference evidence="3" key="1">
    <citation type="submission" date="2020-01" db="EMBL/GenBank/DDBJ databases">
        <authorList>
            <person name="Meier V. D."/>
            <person name="Meier V D."/>
        </authorList>
    </citation>
    <scope>NUCLEOTIDE SEQUENCE</scope>
    <source>
        <strain evidence="3">HLG_WM_MAG_01</strain>
    </source>
</reference>
<feature type="coiled-coil region" evidence="1">
    <location>
        <begin position="413"/>
        <end position="440"/>
    </location>
</feature>
<keyword evidence="2" id="KW-0732">Signal</keyword>
<organism evidence="3">
    <name type="scientific">uncultured Sulfurovum sp</name>
    <dbReference type="NCBI Taxonomy" id="269237"/>
    <lineage>
        <taxon>Bacteria</taxon>
        <taxon>Pseudomonadati</taxon>
        <taxon>Campylobacterota</taxon>
        <taxon>Epsilonproteobacteria</taxon>
        <taxon>Campylobacterales</taxon>
        <taxon>Sulfurovaceae</taxon>
        <taxon>Sulfurovum</taxon>
        <taxon>environmental samples</taxon>
    </lineage>
</organism>
<keyword evidence="1" id="KW-0175">Coiled coil</keyword>
<sequence>MQNIKLSMLASVLLVSTLTISMSKAEDIASPATIVSTGSPSLWFDETDSGSGAEWYLYGGTASFYLQDDIDDVNHNAKTVFRIMHSLNNENSIMVDSSGDVAFANGSVFIDRSLDRLGVGTTTPTTDLDVVDDLDYIKLDASDGRIDLKDGSSEWAINAHSVYNTLEIINRTSSPSTEPMKILNNAQTDSLVVGEKGIGIGNNAPVEKLDVYQEEDGARLVLTTVGAGEYDAPQFTSRHGGSDGSGNVANTKNKNVLGSFAWRGHDGTDWTGAKAYMMVRAVGDWSGTNTGTKIEIATTPYNSTTAVVGIEIKNHGDVIIPNGNLYVNGTQMNVPDYVFEEDYKLMPLHELKTYISKNNHLPGVVSADEVGKAGVINLSGLQMTLLEKVEELTLYTLQQEEALVSKTVQMKLMEEKISKLEAMQKRLVKVESLLTNLALDTSTIKADKVSVNLK</sequence>
<proteinExistence type="predicted"/>
<feature type="signal peptide" evidence="2">
    <location>
        <begin position="1"/>
        <end position="25"/>
    </location>
</feature>
<gene>
    <name evidence="3" type="ORF">HELGO_WM317</name>
</gene>
<feature type="chain" id="PRO_5027775682" description="Peptidase S74 domain-containing protein" evidence="2">
    <location>
        <begin position="26"/>
        <end position="454"/>
    </location>
</feature>
<accession>A0A6S6TCE9</accession>
<evidence type="ECO:0000313" key="3">
    <source>
        <dbReference type="EMBL" id="CAA6812724.1"/>
    </source>
</evidence>
<evidence type="ECO:0000256" key="1">
    <source>
        <dbReference type="SAM" id="Coils"/>
    </source>
</evidence>
<protein>
    <recommendedName>
        <fullName evidence="4">Peptidase S74 domain-containing protein</fullName>
    </recommendedName>
</protein>
<evidence type="ECO:0000256" key="2">
    <source>
        <dbReference type="SAM" id="SignalP"/>
    </source>
</evidence>
<evidence type="ECO:0008006" key="4">
    <source>
        <dbReference type="Google" id="ProtNLM"/>
    </source>
</evidence>
<dbReference type="AlphaFoldDB" id="A0A6S6TCE9"/>